<accession>E4X6H0</accession>
<dbReference type="AlphaFoldDB" id="E4X6H0"/>
<dbReference type="EMBL" id="FN653027">
    <property type="protein sequence ID" value="CBY08017.1"/>
    <property type="molecule type" value="Genomic_DNA"/>
</dbReference>
<proteinExistence type="predicted"/>
<dbReference type="InParanoid" id="E4X6H0"/>
<gene>
    <name evidence="2" type="ORF">GSOID_T00003385001</name>
</gene>
<dbReference type="OrthoDB" id="10378544at2759"/>
<dbReference type="Proteomes" id="UP000001307">
    <property type="component" value="Unassembled WGS sequence"/>
</dbReference>
<evidence type="ECO:0000256" key="1">
    <source>
        <dbReference type="SAM" id="Coils"/>
    </source>
</evidence>
<feature type="coiled-coil region" evidence="1">
    <location>
        <begin position="219"/>
        <end position="246"/>
    </location>
</feature>
<evidence type="ECO:0000313" key="2">
    <source>
        <dbReference type="EMBL" id="CBY08017.1"/>
    </source>
</evidence>
<sequence>MSEIETVVKLLKTCNDPEDIEAICEPLNLLACDEPGKANIDLRAAGMRDWWTELLWQNALTDTTIKEVINISASIFQKVASETPFTDVVKDLHKIFETSTIKQSCFLGFFMKTVLQHFKLWRQVLTKDREITFIYRDLSIENLEEPLYPYPLNMALPELYLNPPPRIDPEEEDEMGETTSGTLLNDLVNSENEIEPIEIEIPIGASVSRVAQFYEKITASMMEEIKTEMENLIEKSENELKEAYLQS</sequence>
<protein>
    <submittedName>
        <fullName evidence="2">Uncharacterized protein</fullName>
    </submittedName>
</protein>
<organism evidence="2">
    <name type="scientific">Oikopleura dioica</name>
    <name type="common">Tunicate</name>
    <dbReference type="NCBI Taxonomy" id="34765"/>
    <lineage>
        <taxon>Eukaryota</taxon>
        <taxon>Metazoa</taxon>
        <taxon>Chordata</taxon>
        <taxon>Tunicata</taxon>
        <taxon>Appendicularia</taxon>
        <taxon>Copelata</taxon>
        <taxon>Oikopleuridae</taxon>
        <taxon>Oikopleura</taxon>
    </lineage>
</organism>
<evidence type="ECO:0000313" key="3">
    <source>
        <dbReference type="Proteomes" id="UP000001307"/>
    </source>
</evidence>
<reference evidence="2" key="1">
    <citation type="journal article" date="2010" name="Science">
        <title>Plasticity of animal genome architecture unmasked by rapid evolution of a pelagic tunicate.</title>
        <authorList>
            <person name="Denoeud F."/>
            <person name="Henriet S."/>
            <person name="Mungpakdee S."/>
            <person name="Aury J.M."/>
            <person name="Da Silva C."/>
            <person name="Brinkmann H."/>
            <person name="Mikhaleva J."/>
            <person name="Olsen L.C."/>
            <person name="Jubin C."/>
            <person name="Canestro C."/>
            <person name="Bouquet J.M."/>
            <person name="Danks G."/>
            <person name="Poulain J."/>
            <person name="Campsteijn C."/>
            <person name="Adamski M."/>
            <person name="Cross I."/>
            <person name="Yadetie F."/>
            <person name="Muffato M."/>
            <person name="Louis A."/>
            <person name="Butcher S."/>
            <person name="Tsagkogeorga G."/>
            <person name="Konrad A."/>
            <person name="Singh S."/>
            <person name="Jensen M.F."/>
            <person name="Cong E.H."/>
            <person name="Eikeseth-Otteraa H."/>
            <person name="Noel B."/>
            <person name="Anthouard V."/>
            <person name="Porcel B.M."/>
            <person name="Kachouri-Lafond R."/>
            <person name="Nishino A."/>
            <person name="Ugolini M."/>
            <person name="Chourrout P."/>
            <person name="Nishida H."/>
            <person name="Aasland R."/>
            <person name="Huzurbazar S."/>
            <person name="Westhof E."/>
            <person name="Delsuc F."/>
            <person name="Lehrach H."/>
            <person name="Reinhardt R."/>
            <person name="Weissenbach J."/>
            <person name="Roy S.W."/>
            <person name="Artiguenave F."/>
            <person name="Postlethwait J.H."/>
            <person name="Manak J.R."/>
            <person name="Thompson E.M."/>
            <person name="Jaillon O."/>
            <person name="Du Pasquier L."/>
            <person name="Boudinot P."/>
            <person name="Liberles D.A."/>
            <person name="Volff J.N."/>
            <person name="Philippe H."/>
            <person name="Lenhard B."/>
            <person name="Roest Crollius H."/>
            <person name="Wincker P."/>
            <person name="Chourrout D."/>
        </authorList>
    </citation>
    <scope>NUCLEOTIDE SEQUENCE [LARGE SCALE GENOMIC DNA]</scope>
</reference>
<name>E4X6H0_OIKDI</name>
<keyword evidence="1" id="KW-0175">Coiled coil</keyword>
<keyword evidence="3" id="KW-1185">Reference proteome</keyword>